<feature type="chain" id="PRO_5041226937" description="Bee-milk protein" evidence="6">
    <location>
        <begin position="20"/>
        <end position="446"/>
    </location>
</feature>
<feature type="region of interest" description="Disordered" evidence="5">
    <location>
        <begin position="42"/>
        <end position="83"/>
    </location>
</feature>
<evidence type="ECO:0000256" key="1">
    <source>
        <dbReference type="ARBA" id="ARBA00004613"/>
    </source>
</evidence>
<keyword evidence="8" id="KW-1185">Reference proteome</keyword>
<evidence type="ECO:0000256" key="6">
    <source>
        <dbReference type="SAM" id="SignalP"/>
    </source>
</evidence>
<reference evidence="7" key="1">
    <citation type="journal article" date="2023" name="G3 (Bethesda)">
        <title>Whole genome assemblies of Zophobas morio and Tenebrio molitor.</title>
        <authorList>
            <person name="Kaur S."/>
            <person name="Stinson S.A."/>
            <person name="diCenzo G.C."/>
        </authorList>
    </citation>
    <scope>NUCLEOTIDE SEQUENCE</scope>
    <source>
        <strain evidence="7">QUZm001</strain>
    </source>
</reference>
<evidence type="ECO:0000313" key="7">
    <source>
        <dbReference type="EMBL" id="KAJ3664224.1"/>
    </source>
</evidence>
<keyword evidence="4 6" id="KW-0732">Signal</keyword>
<dbReference type="GO" id="GO:0005576">
    <property type="term" value="C:extracellular region"/>
    <property type="evidence" value="ECO:0007669"/>
    <property type="project" value="UniProtKB-SubCell"/>
</dbReference>
<dbReference type="InterPro" id="IPR011042">
    <property type="entry name" value="6-blade_b-propeller_TolB-like"/>
</dbReference>
<dbReference type="PANTHER" id="PTHR10009:SF11">
    <property type="entry name" value="RH54244P"/>
    <property type="match status" value="1"/>
</dbReference>
<dbReference type="EMBL" id="JALNTZ010000002">
    <property type="protein sequence ID" value="KAJ3664224.1"/>
    <property type="molecule type" value="Genomic_DNA"/>
</dbReference>
<evidence type="ECO:0000256" key="2">
    <source>
        <dbReference type="ARBA" id="ARBA00009127"/>
    </source>
</evidence>
<proteinExistence type="inferred from homology"/>
<keyword evidence="3" id="KW-0964">Secreted</keyword>
<sequence>MNFLASLLILLGTFSVISTRGLREEFTWSRISYDWPAGTPPRFGGGEISFPRGRYDRTTGRTTTRRSSTSRPTGSTTSRPDTNDAYYIYQNNIPMGANVWNEKLFITVPRRRVGVPSTLNYIWVNSSQHHNVPLKPYPDWESNSLEARGDKFVSVYRVAVDGCDRLWFVDTGRIETPGNPDQVQPIALVIMDLKTDRVLQRHVFNSSVLRSGTSLASVTVDVEDDKCGDAFAYIPDLGGFGLIVYSLREDRAWRLNHNYFSFEPVAGEFMVGGHRFQWNDGIFSIALSDLKSDGHRDAYFHSMAGFNQYRVSTRVLRNETLSTRSYHDTDFEHVGSRGPLSQTSSSDLHKTHGILFLGLVNQNALACWNIATPLSDISIVHKNDETMIYPSDVKVSGDTIVLLTNTMPVFLYGTLDYDRTNFRVWVESVDTAIRGTKCDKSRRSKS</sequence>
<comment type="caution">
    <text evidence="7">The sequence shown here is derived from an EMBL/GenBank/DDBJ whole genome shotgun (WGS) entry which is preliminary data.</text>
</comment>
<dbReference type="Gene3D" id="2.120.10.30">
    <property type="entry name" value="TolB, C-terminal domain"/>
    <property type="match status" value="1"/>
</dbReference>
<protein>
    <recommendedName>
        <fullName evidence="9">Bee-milk protein</fullName>
    </recommendedName>
</protein>
<evidence type="ECO:0000313" key="8">
    <source>
        <dbReference type="Proteomes" id="UP001168821"/>
    </source>
</evidence>
<evidence type="ECO:0000256" key="4">
    <source>
        <dbReference type="ARBA" id="ARBA00022729"/>
    </source>
</evidence>
<dbReference type="AlphaFoldDB" id="A0AA38MQS8"/>
<dbReference type="InterPro" id="IPR017996">
    <property type="entry name" value="MRJP/yellow-related"/>
</dbReference>
<gene>
    <name evidence="7" type="ORF">Zmor_008408</name>
</gene>
<dbReference type="PANTHER" id="PTHR10009">
    <property type="entry name" value="PROTEIN YELLOW-RELATED"/>
    <property type="match status" value="1"/>
</dbReference>
<comment type="similarity">
    <text evidence="2">Belongs to the major royal jelly protein family.</text>
</comment>
<dbReference type="Pfam" id="PF03022">
    <property type="entry name" value="MRJP"/>
    <property type="match status" value="1"/>
</dbReference>
<feature type="compositionally biased region" description="Low complexity" evidence="5">
    <location>
        <begin position="60"/>
        <end position="80"/>
    </location>
</feature>
<dbReference type="Proteomes" id="UP001168821">
    <property type="component" value="Unassembled WGS sequence"/>
</dbReference>
<accession>A0AA38MQS8</accession>
<evidence type="ECO:0000256" key="5">
    <source>
        <dbReference type="SAM" id="MobiDB-lite"/>
    </source>
</evidence>
<name>A0AA38MQS8_9CUCU</name>
<evidence type="ECO:0000256" key="3">
    <source>
        <dbReference type="ARBA" id="ARBA00022525"/>
    </source>
</evidence>
<comment type="subcellular location">
    <subcellularLocation>
        <location evidence="1">Secreted</location>
    </subcellularLocation>
</comment>
<evidence type="ECO:0008006" key="9">
    <source>
        <dbReference type="Google" id="ProtNLM"/>
    </source>
</evidence>
<feature type="signal peptide" evidence="6">
    <location>
        <begin position="1"/>
        <end position="19"/>
    </location>
</feature>
<organism evidence="7 8">
    <name type="scientific">Zophobas morio</name>
    <dbReference type="NCBI Taxonomy" id="2755281"/>
    <lineage>
        <taxon>Eukaryota</taxon>
        <taxon>Metazoa</taxon>
        <taxon>Ecdysozoa</taxon>
        <taxon>Arthropoda</taxon>
        <taxon>Hexapoda</taxon>
        <taxon>Insecta</taxon>
        <taxon>Pterygota</taxon>
        <taxon>Neoptera</taxon>
        <taxon>Endopterygota</taxon>
        <taxon>Coleoptera</taxon>
        <taxon>Polyphaga</taxon>
        <taxon>Cucujiformia</taxon>
        <taxon>Tenebrionidae</taxon>
        <taxon>Zophobas</taxon>
    </lineage>
</organism>